<dbReference type="InterPro" id="IPR013324">
    <property type="entry name" value="RNA_pol_sigma_r3/r4-like"/>
</dbReference>
<dbReference type="Gene3D" id="1.10.1740.10">
    <property type="match status" value="1"/>
</dbReference>
<dbReference type="Pfam" id="PF04542">
    <property type="entry name" value="Sigma70_r2"/>
    <property type="match status" value="1"/>
</dbReference>
<evidence type="ECO:0000259" key="6">
    <source>
        <dbReference type="Pfam" id="PF08281"/>
    </source>
</evidence>
<dbReference type="GO" id="GO:0006352">
    <property type="term" value="P:DNA-templated transcription initiation"/>
    <property type="evidence" value="ECO:0007669"/>
    <property type="project" value="InterPro"/>
</dbReference>
<dbReference type="NCBIfam" id="TIGR02937">
    <property type="entry name" value="sigma70-ECF"/>
    <property type="match status" value="1"/>
</dbReference>
<dbReference type="OrthoDB" id="655312at2"/>
<reference evidence="7 8" key="1">
    <citation type="submission" date="2019-03" db="EMBL/GenBank/DDBJ databases">
        <title>Genomic Encyclopedia of Archaeal and Bacterial Type Strains, Phase II (KMG-II): from individual species to whole genera.</title>
        <authorList>
            <person name="Goeker M."/>
        </authorList>
    </citation>
    <scope>NUCLEOTIDE SEQUENCE [LARGE SCALE GENOMIC DNA]</scope>
    <source>
        <strain evidence="7 8">DSM 28353</strain>
    </source>
</reference>
<evidence type="ECO:0000256" key="3">
    <source>
        <dbReference type="ARBA" id="ARBA00023082"/>
    </source>
</evidence>
<dbReference type="Pfam" id="PF08281">
    <property type="entry name" value="Sigma70_r4_2"/>
    <property type="match status" value="1"/>
</dbReference>
<evidence type="ECO:0000313" key="7">
    <source>
        <dbReference type="EMBL" id="TDQ77915.1"/>
    </source>
</evidence>
<dbReference type="SUPFAM" id="SSF88659">
    <property type="entry name" value="Sigma3 and sigma4 domains of RNA polymerase sigma factors"/>
    <property type="match status" value="1"/>
</dbReference>
<protein>
    <submittedName>
        <fullName evidence="7">RNA polymerase sigma-70 factor (ECF subfamily)</fullName>
    </submittedName>
</protein>
<dbReference type="InterPro" id="IPR013325">
    <property type="entry name" value="RNA_pol_sigma_r2"/>
</dbReference>
<accession>A0A4R6WNW7</accession>
<dbReference type="PANTHER" id="PTHR43133">
    <property type="entry name" value="RNA POLYMERASE ECF-TYPE SIGMA FACTO"/>
    <property type="match status" value="1"/>
</dbReference>
<dbReference type="InterPro" id="IPR039425">
    <property type="entry name" value="RNA_pol_sigma-70-like"/>
</dbReference>
<dbReference type="AlphaFoldDB" id="A0A4R6WNW7"/>
<dbReference type="InterPro" id="IPR014284">
    <property type="entry name" value="RNA_pol_sigma-70_dom"/>
</dbReference>
<evidence type="ECO:0000256" key="4">
    <source>
        <dbReference type="ARBA" id="ARBA00023163"/>
    </source>
</evidence>
<dbReference type="InterPro" id="IPR036388">
    <property type="entry name" value="WH-like_DNA-bd_sf"/>
</dbReference>
<keyword evidence="2" id="KW-0805">Transcription regulation</keyword>
<name>A0A4R6WNW7_9SPHI</name>
<dbReference type="EMBL" id="SNYV01000013">
    <property type="protein sequence ID" value="TDQ77915.1"/>
    <property type="molecule type" value="Genomic_DNA"/>
</dbReference>
<dbReference type="InterPro" id="IPR014327">
    <property type="entry name" value="RNA_pol_sigma70_bacteroid"/>
</dbReference>
<evidence type="ECO:0000256" key="1">
    <source>
        <dbReference type="ARBA" id="ARBA00010641"/>
    </source>
</evidence>
<evidence type="ECO:0000256" key="2">
    <source>
        <dbReference type="ARBA" id="ARBA00023015"/>
    </source>
</evidence>
<dbReference type="NCBIfam" id="TIGR02985">
    <property type="entry name" value="Sig70_bacteroi1"/>
    <property type="match status" value="1"/>
</dbReference>
<comment type="similarity">
    <text evidence="1">Belongs to the sigma-70 factor family. ECF subfamily.</text>
</comment>
<dbReference type="SUPFAM" id="SSF88946">
    <property type="entry name" value="Sigma2 domain of RNA polymerase sigma factors"/>
    <property type="match status" value="1"/>
</dbReference>
<dbReference type="RefSeq" id="WP_133584185.1">
    <property type="nucleotide sequence ID" value="NZ_SNYV01000013.1"/>
</dbReference>
<dbReference type="GO" id="GO:0016987">
    <property type="term" value="F:sigma factor activity"/>
    <property type="evidence" value="ECO:0007669"/>
    <property type="project" value="UniProtKB-KW"/>
</dbReference>
<feature type="domain" description="RNA polymerase sigma factor 70 region 4 type 2" evidence="6">
    <location>
        <begin position="124"/>
        <end position="175"/>
    </location>
</feature>
<keyword evidence="3" id="KW-0731">Sigma factor</keyword>
<comment type="caution">
    <text evidence="7">The sequence shown here is derived from an EMBL/GenBank/DDBJ whole genome shotgun (WGS) entry which is preliminary data.</text>
</comment>
<feature type="domain" description="RNA polymerase sigma-70 region 2" evidence="5">
    <location>
        <begin position="27"/>
        <end position="94"/>
    </location>
</feature>
<dbReference type="InterPro" id="IPR007627">
    <property type="entry name" value="RNA_pol_sigma70_r2"/>
</dbReference>
<organism evidence="7 8">
    <name type="scientific">Sphingobacterium yanglingense</name>
    <dbReference type="NCBI Taxonomy" id="1437280"/>
    <lineage>
        <taxon>Bacteria</taxon>
        <taxon>Pseudomonadati</taxon>
        <taxon>Bacteroidota</taxon>
        <taxon>Sphingobacteriia</taxon>
        <taxon>Sphingobacteriales</taxon>
        <taxon>Sphingobacteriaceae</taxon>
        <taxon>Sphingobacterium</taxon>
    </lineage>
</organism>
<gene>
    <name evidence="7" type="ORF">CLV99_1886</name>
</gene>
<evidence type="ECO:0000313" key="8">
    <source>
        <dbReference type="Proteomes" id="UP000295292"/>
    </source>
</evidence>
<keyword evidence="4" id="KW-0804">Transcription</keyword>
<keyword evidence="8" id="KW-1185">Reference proteome</keyword>
<sequence>MYSDSDPVHAEVLQRLKAGDHSAFEELYHHYSKPLYWKLKQMVKNAEEADELLQNLFVKVWDKRDQIHIQQSFEAYLYRIAQHMAVDYFRKLERESRLQEQISKISPTTDEDAEAQLMAKETQQLLDEAIAKLPEQRRRAFVLCKIEGKTYLEAAELMQISPNTVHNHLVKAVQAVKQHLDQSGRDIGILALLLALAQSLP</sequence>
<dbReference type="PANTHER" id="PTHR43133:SF46">
    <property type="entry name" value="RNA POLYMERASE SIGMA-70 FACTOR ECF SUBFAMILY"/>
    <property type="match status" value="1"/>
</dbReference>
<dbReference type="Proteomes" id="UP000295292">
    <property type="component" value="Unassembled WGS sequence"/>
</dbReference>
<dbReference type="InterPro" id="IPR013249">
    <property type="entry name" value="RNA_pol_sigma70_r4_t2"/>
</dbReference>
<evidence type="ECO:0000259" key="5">
    <source>
        <dbReference type="Pfam" id="PF04542"/>
    </source>
</evidence>
<proteinExistence type="inferred from homology"/>
<dbReference type="Gene3D" id="1.10.10.10">
    <property type="entry name" value="Winged helix-like DNA-binding domain superfamily/Winged helix DNA-binding domain"/>
    <property type="match status" value="1"/>
</dbReference>
<dbReference type="GO" id="GO:0003677">
    <property type="term" value="F:DNA binding"/>
    <property type="evidence" value="ECO:0007669"/>
    <property type="project" value="InterPro"/>
</dbReference>